<organism evidence="2 3">
    <name type="scientific">Corchorus olitorius</name>
    <dbReference type="NCBI Taxonomy" id="93759"/>
    <lineage>
        <taxon>Eukaryota</taxon>
        <taxon>Viridiplantae</taxon>
        <taxon>Streptophyta</taxon>
        <taxon>Embryophyta</taxon>
        <taxon>Tracheophyta</taxon>
        <taxon>Spermatophyta</taxon>
        <taxon>Magnoliopsida</taxon>
        <taxon>eudicotyledons</taxon>
        <taxon>Gunneridae</taxon>
        <taxon>Pentapetalae</taxon>
        <taxon>rosids</taxon>
        <taxon>malvids</taxon>
        <taxon>Malvales</taxon>
        <taxon>Malvaceae</taxon>
        <taxon>Grewioideae</taxon>
        <taxon>Apeibeae</taxon>
        <taxon>Corchorus</taxon>
    </lineage>
</organism>
<comment type="caution">
    <text evidence="2">The sequence shown here is derived from an EMBL/GenBank/DDBJ whole genome shotgun (WGS) entry which is preliminary data.</text>
</comment>
<evidence type="ECO:0000256" key="1">
    <source>
        <dbReference type="SAM" id="MobiDB-lite"/>
    </source>
</evidence>
<feature type="compositionally biased region" description="Basic and acidic residues" evidence="1">
    <location>
        <begin position="30"/>
        <end position="44"/>
    </location>
</feature>
<sequence>MGGTAGSVRDECDECGNCPKGGLGSTTKVRGGEKRKQCFMDKSIDVNAVPKSNGNGLGSDERGDPDLGVRSFRGFKSGE</sequence>
<keyword evidence="3" id="KW-1185">Reference proteome</keyword>
<proteinExistence type="predicted"/>
<reference evidence="3" key="1">
    <citation type="submission" date="2013-09" db="EMBL/GenBank/DDBJ databases">
        <title>Corchorus olitorius genome sequencing.</title>
        <authorList>
            <person name="Alam M."/>
            <person name="Haque M.S."/>
            <person name="Islam M.S."/>
            <person name="Emdad E.M."/>
            <person name="Islam M.M."/>
            <person name="Ahmed B."/>
            <person name="Halim A."/>
            <person name="Hossen Q.M.M."/>
            <person name="Hossain M.Z."/>
            <person name="Ahmed R."/>
            <person name="Khan M.M."/>
            <person name="Islam R."/>
            <person name="Rashid M.M."/>
            <person name="Khan S.A."/>
            <person name="Rahman M.S."/>
            <person name="Alam M."/>
            <person name="Yahiya A.S."/>
            <person name="Khan M.S."/>
            <person name="Azam M.S."/>
            <person name="Haque T."/>
            <person name="Lashkar M.Z.H."/>
            <person name="Akhand A.I."/>
            <person name="Morshed G."/>
            <person name="Roy S."/>
            <person name="Uddin K.S."/>
            <person name="Rabeya T."/>
            <person name="Hossain A.S."/>
            <person name="Chowdhury A."/>
            <person name="Snigdha A.R."/>
            <person name="Mortoza M.S."/>
            <person name="Matin S.A."/>
            <person name="Hoque S.M.E."/>
            <person name="Islam M.K."/>
            <person name="Roy D.K."/>
            <person name="Haider R."/>
            <person name="Moosa M.M."/>
            <person name="Elias S.M."/>
            <person name="Hasan A.M."/>
            <person name="Jahan S."/>
            <person name="Shafiuddin M."/>
            <person name="Mahmood N."/>
            <person name="Shommy N.S."/>
        </authorList>
    </citation>
    <scope>NUCLEOTIDE SEQUENCE [LARGE SCALE GENOMIC DNA]</scope>
    <source>
        <strain evidence="3">cv. O-4</strain>
    </source>
</reference>
<dbReference type="Proteomes" id="UP000187203">
    <property type="component" value="Unassembled WGS sequence"/>
</dbReference>
<dbReference type="OrthoDB" id="10336404at2759"/>
<dbReference type="AlphaFoldDB" id="A0A1R3G153"/>
<feature type="region of interest" description="Disordered" evidence="1">
    <location>
        <begin position="1"/>
        <end position="79"/>
    </location>
</feature>
<name>A0A1R3G153_9ROSI</name>
<dbReference type="EMBL" id="AWUE01024046">
    <property type="protein sequence ID" value="OMO51793.1"/>
    <property type="molecule type" value="Genomic_DNA"/>
</dbReference>
<gene>
    <name evidence="2" type="ORF">COLO4_37513</name>
</gene>
<evidence type="ECO:0000313" key="2">
    <source>
        <dbReference type="EMBL" id="OMO51793.1"/>
    </source>
</evidence>
<evidence type="ECO:0000313" key="3">
    <source>
        <dbReference type="Proteomes" id="UP000187203"/>
    </source>
</evidence>
<accession>A0A1R3G153</accession>
<protein>
    <submittedName>
        <fullName evidence="2">Uncharacterized protein</fullName>
    </submittedName>
</protein>